<geneLocation type="plasmid" evidence="1 2">
    <name>pAb134-01</name>
</geneLocation>
<organism evidence="1 2">
    <name type="scientific">Pseudovibrio brasiliensis</name>
    <dbReference type="NCBI Taxonomy" id="1898042"/>
    <lineage>
        <taxon>Bacteria</taxon>
        <taxon>Pseudomonadati</taxon>
        <taxon>Pseudomonadota</taxon>
        <taxon>Alphaproteobacteria</taxon>
        <taxon>Hyphomicrobiales</taxon>
        <taxon>Stappiaceae</taxon>
        <taxon>Pseudovibrio</taxon>
    </lineage>
</organism>
<evidence type="ECO:0008006" key="3">
    <source>
        <dbReference type="Google" id="ProtNLM"/>
    </source>
</evidence>
<reference evidence="1 2" key="1">
    <citation type="journal article" date="2021" name="Angew. Chem. Int. Ed. Engl.">
        <title>A novel family of nonribosomal peptides modulate collective behavior in Pseudovibrio bacteria isolated from marine sponges.</title>
        <authorList>
            <person name="Ioca L.P."/>
            <person name="Dai Y."/>
            <person name="Kunakom S."/>
            <person name="Diaz-Espinosa J."/>
            <person name="Krunic A."/>
            <person name="Crnkovic C.M."/>
            <person name="Orjala J."/>
            <person name="Sanchez L.M."/>
            <person name="Ferreira A.G."/>
            <person name="Berlinck R.G.S."/>
            <person name="Eustaquio A.S."/>
        </authorList>
    </citation>
    <scope>NUCLEOTIDE SEQUENCE [LARGE SCALE GENOMIC DNA]</scope>
    <source>
        <strain evidence="1 2">Ab134</strain>
        <plasmid evidence="1 2">pAb134-01</plasmid>
    </source>
</reference>
<dbReference type="Proteomes" id="UP000680706">
    <property type="component" value="Plasmid pAb134-01"/>
</dbReference>
<accession>A0ABX8AT07</accession>
<dbReference type="EMBL" id="CP074127">
    <property type="protein sequence ID" value="QUS58250.1"/>
    <property type="molecule type" value="Genomic_DNA"/>
</dbReference>
<evidence type="ECO:0000313" key="2">
    <source>
        <dbReference type="Proteomes" id="UP000680706"/>
    </source>
</evidence>
<proteinExistence type="predicted"/>
<evidence type="ECO:0000313" key="1">
    <source>
        <dbReference type="EMBL" id="QUS58250.1"/>
    </source>
</evidence>
<keyword evidence="2" id="KW-1185">Reference proteome</keyword>
<dbReference type="RefSeq" id="WP_075701140.1">
    <property type="nucleotide sequence ID" value="NZ_CP074127.1"/>
</dbReference>
<keyword evidence="1" id="KW-0614">Plasmid</keyword>
<name>A0ABX8AT07_9HYPH</name>
<protein>
    <recommendedName>
        <fullName evidence="3">Macrocin-O-methyltransferase (TylF)</fullName>
    </recommendedName>
</protein>
<gene>
    <name evidence="1" type="ORF">KGB56_23230</name>
</gene>
<sequence>MVNFAIENALESHRIYIHPSISFLNLDIPKNVLETPGMVSIAERKMLYLLAIQNYSGRGAVIDAGSFMGSSVVSLAQGLRDNPNLKQLMSSFDRQSKPINSYELGYLPKPTNGSEFVRKFGDVEYRFGDSFLGILKESIESFEDMIELNIGDFCDFDWPDTPIELCFVDLCKTAKLNRHVSAHFLPNLIEGDAFFVNQDFFFDRLPWIKVTMGYLHEYFEWYGQVFTSSIYKSKKKIPKDVAEFDPFTEASLDECLRLHDLHPSVHLEDMDKFRMSLSRSYLMAIKGKTVSALEYLESIEEEFEHILDDEATNDRGNKFRLKRAFRQIQRRVVIR</sequence>